<dbReference type="Gene3D" id="1.10.110.10">
    <property type="entry name" value="Plant lipid-transfer and hydrophobic proteins"/>
    <property type="match status" value="1"/>
</dbReference>
<dbReference type="EMBL" id="JAIWQS010000011">
    <property type="protein sequence ID" value="KAJ8751319.1"/>
    <property type="molecule type" value="Genomic_DNA"/>
</dbReference>
<protein>
    <recommendedName>
        <fullName evidence="3">Non-specific lipid-transfer protein</fullName>
    </recommendedName>
</protein>
<accession>A0AAV8SH32</accession>
<reference evidence="6 7" key="1">
    <citation type="submission" date="2021-09" db="EMBL/GenBank/DDBJ databases">
        <title>Genomic insights and catalytic innovation underlie evolution of tropane alkaloids biosynthesis.</title>
        <authorList>
            <person name="Wang Y.-J."/>
            <person name="Tian T."/>
            <person name="Huang J.-P."/>
            <person name="Huang S.-X."/>
        </authorList>
    </citation>
    <scope>NUCLEOTIDE SEQUENCE [LARGE SCALE GENOMIC DNA]</scope>
    <source>
        <strain evidence="6">KIB-2018</strain>
        <tissue evidence="6">Leaf</tissue>
    </source>
</reference>
<dbReference type="GO" id="GO:0008289">
    <property type="term" value="F:lipid binding"/>
    <property type="evidence" value="ECO:0007669"/>
    <property type="project" value="UniProtKB-KW"/>
</dbReference>
<dbReference type="InterPro" id="IPR000528">
    <property type="entry name" value="Plant_nsLTP"/>
</dbReference>
<feature type="chain" id="PRO_5043742785" description="Non-specific lipid-transfer protein" evidence="4">
    <location>
        <begin position="25"/>
        <end position="121"/>
    </location>
</feature>
<dbReference type="SUPFAM" id="SSF47699">
    <property type="entry name" value="Bifunctional inhibitor/lipid-transfer protein/seed storage 2S albumin"/>
    <property type="match status" value="1"/>
</dbReference>
<comment type="similarity">
    <text evidence="1 3">Belongs to the plant LTP family.</text>
</comment>
<dbReference type="InterPro" id="IPR036312">
    <property type="entry name" value="Bifun_inhib/LTP/seed_sf"/>
</dbReference>
<evidence type="ECO:0000313" key="7">
    <source>
        <dbReference type="Proteomes" id="UP001159364"/>
    </source>
</evidence>
<evidence type="ECO:0000256" key="1">
    <source>
        <dbReference type="ARBA" id="ARBA00009748"/>
    </source>
</evidence>
<evidence type="ECO:0000259" key="5">
    <source>
        <dbReference type="SMART" id="SM00499"/>
    </source>
</evidence>
<dbReference type="PRINTS" id="PR00382">
    <property type="entry name" value="LIPIDTRNSFER"/>
</dbReference>
<dbReference type="Proteomes" id="UP001159364">
    <property type="component" value="Linkage Group LG11"/>
</dbReference>
<dbReference type="GO" id="GO:0006869">
    <property type="term" value="P:lipid transport"/>
    <property type="evidence" value="ECO:0007669"/>
    <property type="project" value="InterPro"/>
</dbReference>
<evidence type="ECO:0000256" key="4">
    <source>
        <dbReference type="SAM" id="SignalP"/>
    </source>
</evidence>
<dbReference type="CDD" id="cd01960">
    <property type="entry name" value="nsLTP1"/>
    <property type="match status" value="1"/>
</dbReference>
<evidence type="ECO:0000256" key="2">
    <source>
        <dbReference type="ARBA" id="ARBA00023157"/>
    </source>
</evidence>
<gene>
    <name evidence="6" type="ORF">K2173_016503</name>
</gene>
<comment type="caution">
    <text evidence="6">The sequence shown here is derived from an EMBL/GenBank/DDBJ whole genome shotgun (WGS) entry which is preliminary data.</text>
</comment>
<proteinExistence type="inferred from homology"/>
<keyword evidence="2" id="KW-1015">Disulfide bond</keyword>
<organism evidence="6 7">
    <name type="scientific">Erythroxylum novogranatense</name>
    <dbReference type="NCBI Taxonomy" id="1862640"/>
    <lineage>
        <taxon>Eukaryota</taxon>
        <taxon>Viridiplantae</taxon>
        <taxon>Streptophyta</taxon>
        <taxon>Embryophyta</taxon>
        <taxon>Tracheophyta</taxon>
        <taxon>Spermatophyta</taxon>
        <taxon>Magnoliopsida</taxon>
        <taxon>eudicotyledons</taxon>
        <taxon>Gunneridae</taxon>
        <taxon>Pentapetalae</taxon>
        <taxon>rosids</taxon>
        <taxon>fabids</taxon>
        <taxon>Malpighiales</taxon>
        <taxon>Erythroxylaceae</taxon>
        <taxon>Erythroxylum</taxon>
    </lineage>
</organism>
<dbReference type="SMART" id="SM00499">
    <property type="entry name" value="AAI"/>
    <property type="match status" value="1"/>
</dbReference>
<keyword evidence="3" id="KW-0813">Transport</keyword>
<dbReference type="AlphaFoldDB" id="A0AAV8SH32"/>
<dbReference type="InterPro" id="IPR016140">
    <property type="entry name" value="Bifunc_inhib/LTP/seed_store"/>
</dbReference>
<feature type="signal peptide" evidence="4">
    <location>
        <begin position="1"/>
        <end position="24"/>
    </location>
</feature>
<dbReference type="Pfam" id="PF00234">
    <property type="entry name" value="Tryp_alpha_amyl"/>
    <property type="match status" value="1"/>
</dbReference>
<evidence type="ECO:0000313" key="6">
    <source>
        <dbReference type="EMBL" id="KAJ8751319.1"/>
    </source>
</evidence>
<feature type="domain" description="Bifunctional inhibitor/plant lipid transfer protein/seed storage helical" evidence="5">
    <location>
        <begin position="30"/>
        <end position="114"/>
    </location>
</feature>
<name>A0AAV8SH32_9ROSI</name>
<dbReference type="PANTHER" id="PTHR33076">
    <property type="entry name" value="NON-SPECIFIC LIPID-TRANSFER PROTEIN 2-RELATED"/>
    <property type="match status" value="1"/>
</dbReference>
<keyword evidence="7" id="KW-1185">Reference proteome</keyword>
<keyword evidence="3" id="KW-0446">Lipid-binding</keyword>
<sequence length="121" mass="12762">MATSAEVKFVFVVVLAVVGHNVNATTEITCERVTMLLSPCISYGVMGGVVAPGCCEGLKALDDAEKSTEDRQAACTCVKNGASMIPGLDYDRVNELPGLCGTTCPYRVTPDLDCSKQIVKV</sequence>
<comment type="function">
    <text evidence="3">Plant non-specific lipid-transfer proteins transfer phospholipids as well as galactolipids across membranes. May play a role in wax or cutin deposition in the cell walls of expanding epidermal cells and certain secretory tissues.</text>
</comment>
<evidence type="ECO:0000256" key="3">
    <source>
        <dbReference type="RuleBase" id="RU000628"/>
    </source>
</evidence>
<keyword evidence="4" id="KW-0732">Signal</keyword>